<proteinExistence type="predicted"/>
<accession>A0ACC2PQM8</accession>
<comment type="caution">
    <text evidence="1">The sequence shown here is derived from an EMBL/GenBank/DDBJ whole genome shotgun (WGS) entry which is preliminary data.</text>
</comment>
<organism evidence="1 2">
    <name type="scientific">Eretmocerus hayati</name>
    <dbReference type="NCBI Taxonomy" id="131215"/>
    <lineage>
        <taxon>Eukaryota</taxon>
        <taxon>Metazoa</taxon>
        <taxon>Ecdysozoa</taxon>
        <taxon>Arthropoda</taxon>
        <taxon>Hexapoda</taxon>
        <taxon>Insecta</taxon>
        <taxon>Pterygota</taxon>
        <taxon>Neoptera</taxon>
        <taxon>Endopterygota</taxon>
        <taxon>Hymenoptera</taxon>
        <taxon>Apocrita</taxon>
        <taxon>Proctotrupomorpha</taxon>
        <taxon>Chalcidoidea</taxon>
        <taxon>Aphelinidae</taxon>
        <taxon>Aphelininae</taxon>
        <taxon>Eretmocerus</taxon>
    </lineage>
</organism>
<name>A0ACC2PQM8_9HYME</name>
<protein>
    <submittedName>
        <fullName evidence="1">Uncharacterized protein</fullName>
    </submittedName>
</protein>
<dbReference type="Proteomes" id="UP001239111">
    <property type="component" value="Chromosome 1"/>
</dbReference>
<evidence type="ECO:0000313" key="2">
    <source>
        <dbReference type="Proteomes" id="UP001239111"/>
    </source>
</evidence>
<keyword evidence="2" id="KW-1185">Reference proteome</keyword>
<evidence type="ECO:0000313" key="1">
    <source>
        <dbReference type="EMBL" id="KAJ8685318.1"/>
    </source>
</evidence>
<dbReference type="EMBL" id="CM056741">
    <property type="protein sequence ID" value="KAJ8685318.1"/>
    <property type="molecule type" value="Genomic_DNA"/>
</dbReference>
<gene>
    <name evidence="1" type="ORF">QAD02_021111</name>
</gene>
<sequence>MQSGRVRTQAVGSVETASQIIGRGGRQLGRPPDGRQQGNGARPQQRANEHPDPDAIAVAGANPVPVARAAPVVDLAAHGDDHEIEAAENVQALPEPQRPLVPLVAAARADDEEVPVAPQEQNNRAAAEIAN</sequence>
<reference evidence="1" key="1">
    <citation type="submission" date="2023-04" db="EMBL/GenBank/DDBJ databases">
        <title>A chromosome-level genome assembly of the parasitoid wasp Eretmocerus hayati.</title>
        <authorList>
            <person name="Zhong Y."/>
            <person name="Liu S."/>
            <person name="Liu Y."/>
        </authorList>
    </citation>
    <scope>NUCLEOTIDE SEQUENCE</scope>
    <source>
        <strain evidence="1">ZJU_SS_LIU_2023</strain>
    </source>
</reference>